<reference evidence="2" key="2">
    <citation type="submission" date="2023-01" db="EMBL/GenBank/DDBJ databases">
        <authorList>
            <person name="Sun Q."/>
            <person name="Evtushenko L."/>
        </authorList>
    </citation>
    <scope>NUCLEOTIDE SEQUENCE</scope>
    <source>
        <strain evidence="2">VKM Ac-1958</strain>
    </source>
</reference>
<proteinExistence type="predicted"/>
<dbReference type="EMBL" id="BSET01000001">
    <property type="protein sequence ID" value="GLK00317.1"/>
    <property type="molecule type" value="Genomic_DNA"/>
</dbReference>
<keyword evidence="1" id="KW-0472">Membrane</keyword>
<name>A0A9W6HQ45_9MICO</name>
<reference evidence="2" key="1">
    <citation type="journal article" date="2014" name="Int. J. Syst. Evol. Microbiol.">
        <title>Complete genome sequence of Corynebacterium casei LMG S-19264T (=DSM 44701T), isolated from a smear-ripened cheese.</title>
        <authorList>
            <consortium name="US DOE Joint Genome Institute (JGI-PGF)"/>
            <person name="Walter F."/>
            <person name="Albersmeier A."/>
            <person name="Kalinowski J."/>
            <person name="Ruckert C."/>
        </authorList>
    </citation>
    <scope>NUCLEOTIDE SEQUENCE</scope>
    <source>
        <strain evidence="2">VKM Ac-1958</strain>
    </source>
</reference>
<keyword evidence="1" id="KW-0812">Transmembrane</keyword>
<accession>A0A9W6HQ45</accession>
<dbReference type="Proteomes" id="UP001142325">
    <property type="component" value="Unassembled WGS sequence"/>
</dbReference>
<evidence type="ECO:0000313" key="2">
    <source>
        <dbReference type="EMBL" id="GLK00317.1"/>
    </source>
</evidence>
<organism evidence="2 3">
    <name type="scientific">Microbacterium keratanolyticum</name>
    <dbReference type="NCBI Taxonomy" id="67574"/>
    <lineage>
        <taxon>Bacteria</taxon>
        <taxon>Bacillati</taxon>
        <taxon>Actinomycetota</taxon>
        <taxon>Actinomycetes</taxon>
        <taxon>Micrococcales</taxon>
        <taxon>Microbacteriaceae</taxon>
        <taxon>Microbacterium</taxon>
    </lineage>
</organism>
<gene>
    <name evidence="2" type="ORF">GCM10017596_00320</name>
</gene>
<keyword evidence="3" id="KW-1185">Reference proteome</keyword>
<evidence type="ECO:0000313" key="3">
    <source>
        <dbReference type="Proteomes" id="UP001142325"/>
    </source>
</evidence>
<keyword evidence="1" id="KW-1133">Transmembrane helix</keyword>
<feature type="transmembrane region" description="Helical" evidence="1">
    <location>
        <begin position="122"/>
        <end position="140"/>
    </location>
</feature>
<dbReference type="AlphaFoldDB" id="A0A9W6HQ45"/>
<sequence length="157" mass="17738">MLKFAIDVDADAAWHALHSPAVLSEIYGPLITLEHLSPDDSPETAHPSYAVQMRLFGVIPLGRQLIALSDSIRDDRIGTVRIVRDSGIPLTGPLSSLDVWDHQMAVSPVPGDRRRTLWRDRLVIAGPLTPVLWPMLWVVWQWRQRRIRRIAPSWAGD</sequence>
<protein>
    <submittedName>
        <fullName evidence="2">Uncharacterized protein</fullName>
    </submittedName>
</protein>
<comment type="caution">
    <text evidence="2">The sequence shown here is derived from an EMBL/GenBank/DDBJ whole genome shotgun (WGS) entry which is preliminary data.</text>
</comment>
<evidence type="ECO:0000256" key="1">
    <source>
        <dbReference type="SAM" id="Phobius"/>
    </source>
</evidence>